<dbReference type="Proteomes" id="UP001461341">
    <property type="component" value="Chromosome"/>
</dbReference>
<proteinExistence type="predicted"/>
<dbReference type="RefSeq" id="WP_369019347.1">
    <property type="nucleotide sequence ID" value="NZ_CP121689.1"/>
</dbReference>
<organism evidence="2 3">
    <name type="scientific">Thermatribacter velox</name>
    <dbReference type="NCBI Taxonomy" id="3039681"/>
    <lineage>
        <taxon>Bacteria</taxon>
        <taxon>Pseudomonadati</taxon>
        <taxon>Atribacterota</taxon>
        <taxon>Atribacteria</taxon>
        <taxon>Atribacterales</taxon>
        <taxon>Thermatribacteraceae</taxon>
        <taxon>Thermatribacter</taxon>
    </lineage>
</organism>
<protein>
    <submittedName>
        <fullName evidence="2">DpnII family type II restriction endonuclease</fullName>
        <ecNumber evidence="2">3.1.21.4</ecNumber>
    </submittedName>
</protein>
<keyword evidence="2" id="KW-0540">Nuclease</keyword>
<dbReference type="EC" id="3.1.21.4" evidence="2"/>
<keyword evidence="3" id="KW-1185">Reference proteome</keyword>
<name>A0ABZ2YGA3_9BACT</name>
<dbReference type="Pfam" id="PF04556">
    <property type="entry name" value="DpnII"/>
    <property type="match status" value="1"/>
</dbReference>
<keyword evidence="2" id="KW-0255">Endonuclease</keyword>
<sequence>MVRFKELGFSSFEEYKQYFFQKLILSNKTYDYFVDWGKVRALVGQYLSELSLLNSLTKVDASERSKHLENLIVKYPQVVEVLPFLIAERVKNGELNIFDPELEQIVVFEFKREKINRKTAAKIVEFCNKTGIMNLFQQTKDICDYLLGVEVGIDTNARKNRSGEIFEKMCQNKVATSLRTEYMPIFNDPNFSLYSSTSGKNKGKTHDIVIYRNHQPVLIVECNFYNTTGSKPISIAESYVEMNRVAKEKGIDFLWVTDGPGWHKMKEPLIRSMENMDWILNFSMLELIVKILS</sequence>
<gene>
    <name evidence="2" type="ORF">QBE54_05565</name>
</gene>
<evidence type="ECO:0000313" key="2">
    <source>
        <dbReference type="EMBL" id="WZL77181.1"/>
    </source>
</evidence>
<reference evidence="2 3" key="1">
    <citation type="submission" date="2023-03" db="EMBL/GenBank/DDBJ databases">
        <title>Novel Species.</title>
        <authorList>
            <person name="Ma S."/>
        </authorList>
    </citation>
    <scope>NUCLEOTIDE SEQUENCE [LARGE SCALE GENOMIC DNA]</scope>
    <source>
        <strain evidence="2 3">B11</strain>
    </source>
</reference>
<dbReference type="InterPro" id="IPR007637">
    <property type="entry name" value="Restrct_endonuc_II_DpnII-like"/>
</dbReference>
<feature type="domain" description="Restriction endonuclease type II DpnII-like" evidence="1">
    <location>
        <begin position="17"/>
        <end position="286"/>
    </location>
</feature>
<evidence type="ECO:0000259" key="1">
    <source>
        <dbReference type="Pfam" id="PF04556"/>
    </source>
</evidence>
<evidence type="ECO:0000313" key="3">
    <source>
        <dbReference type="Proteomes" id="UP001461341"/>
    </source>
</evidence>
<keyword evidence="2" id="KW-0378">Hydrolase</keyword>
<dbReference type="EMBL" id="CP121689">
    <property type="protein sequence ID" value="WZL77181.1"/>
    <property type="molecule type" value="Genomic_DNA"/>
</dbReference>
<accession>A0ABZ2YGA3</accession>
<dbReference type="GO" id="GO:0009036">
    <property type="term" value="F:type II site-specific deoxyribonuclease activity"/>
    <property type="evidence" value="ECO:0007669"/>
    <property type="project" value="UniProtKB-EC"/>
</dbReference>